<dbReference type="EMBL" id="JACHJT010000001">
    <property type="protein sequence ID" value="MBB4933449.1"/>
    <property type="molecule type" value="Genomic_DNA"/>
</dbReference>
<keyword evidence="3" id="KW-1185">Reference proteome</keyword>
<gene>
    <name evidence="2" type="ORF">F4561_004269</name>
</gene>
<feature type="compositionally biased region" description="Pro residues" evidence="1">
    <location>
        <begin position="127"/>
        <end position="139"/>
    </location>
</feature>
<sequence length="324" mass="32438">MFIGLGRGPPGRGPALAGAGRGPPPADWPPWRGPPPWRGACGRGACERWPPRSPVPPPRSPPPRSPPPRSPPRSPPPERVPPWPSCPSWPLCGPGLGPGRGAGLEPIPVAVDANGLLPGRGPVERAPFPPPSERPGPRSPPERPPPDLGPDGPGFGAAGRGPGLGVSPVGVLGRAGAGFGPGLGDAGADASPSPDSPLAGFSSTVSAAGAEVSAGGAGSARGCFFCSSERDLCCSPLFCSALSALGWAEPFPLPLLNASLSRRTTGASIVEDADRTNSPISLSLARTTLLSTPNSLASSYTRTFATALLYLGPGHGVCAGPSLT</sequence>
<feature type="compositionally biased region" description="Gly residues" evidence="1">
    <location>
        <begin position="151"/>
        <end position="163"/>
    </location>
</feature>
<evidence type="ECO:0000256" key="1">
    <source>
        <dbReference type="SAM" id="MobiDB-lite"/>
    </source>
</evidence>
<name>A0A7W7W535_9ACTN</name>
<dbReference type="AlphaFoldDB" id="A0A7W7W535"/>
<feature type="compositionally biased region" description="Pro residues" evidence="1">
    <location>
        <begin position="51"/>
        <end position="87"/>
    </location>
</feature>
<feature type="compositionally biased region" description="Pro residues" evidence="1">
    <location>
        <begin position="22"/>
        <end position="37"/>
    </location>
</feature>
<feature type="region of interest" description="Disordered" evidence="1">
    <location>
        <begin position="1"/>
        <end position="163"/>
    </location>
</feature>
<accession>A0A7W7W535</accession>
<comment type="caution">
    <text evidence="2">The sequence shown here is derived from an EMBL/GenBank/DDBJ whole genome shotgun (WGS) entry which is preliminary data.</text>
</comment>
<proteinExistence type="predicted"/>
<organism evidence="2 3">
    <name type="scientific">Lipingzhangella halophila</name>
    <dbReference type="NCBI Taxonomy" id="1783352"/>
    <lineage>
        <taxon>Bacteria</taxon>
        <taxon>Bacillati</taxon>
        <taxon>Actinomycetota</taxon>
        <taxon>Actinomycetes</taxon>
        <taxon>Streptosporangiales</taxon>
        <taxon>Nocardiopsidaceae</taxon>
        <taxon>Lipingzhangella</taxon>
    </lineage>
</organism>
<reference evidence="2 3" key="1">
    <citation type="submission" date="2020-08" db="EMBL/GenBank/DDBJ databases">
        <title>Sequencing the genomes of 1000 actinobacteria strains.</title>
        <authorList>
            <person name="Klenk H.-P."/>
        </authorList>
    </citation>
    <scope>NUCLEOTIDE SEQUENCE [LARGE SCALE GENOMIC DNA]</scope>
    <source>
        <strain evidence="2 3">DSM 102030</strain>
    </source>
</reference>
<feature type="compositionally biased region" description="Gly residues" evidence="1">
    <location>
        <begin position="1"/>
        <end position="10"/>
    </location>
</feature>
<evidence type="ECO:0000313" key="2">
    <source>
        <dbReference type="EMBL" id="MBB4933449.1"/>
    </source>
</evidence>
<evidence type="ECO:0000313" key="3">
    <source>
        <dbReference type="Proteomes" id="UP000523007"/>
    </source>
</evidence>
<protein>
    <submittedName>
        <fullName evidence="2">Uncharacterized protein</fullName>
    </submittedName>
</protein>
<dbReference type="Proteomes" id="UP000523007">
    <property type="component" value="Unassembled WGS sequence"/>
</dbReference>